<evidence type="ECO:0000313" key="2">
    <source>
        <dbReference type="EMBL" id="PSS10944.1"/>
    </source>
</evidence>
<organism evidence="2 3">
    <name type="scientific">Amorphotheca resinae ATCC 22711</name>
    <dbReference type="NCBI Taxonomy" id="857342"/>
    <lineage>
        <taxon>Eukaryota</taxon>
        <taxon>Fungi</taxon>
        <taxon>Dikarya</taxon>
        <taxon>Ascomycota</taxon>
        <taxon>Pezizomycotina</taxon>
        <taxon>Leotiomycetes</taxon>
        <taxon>Helotiales</taxon>
        <taxon>Amorphothecaceae</taxon>
        <taxon>Amorphotheca</taxon>
    </lineage>
</organism>
<dbReference type="Pfam" id="PF03473">
    <property type="entry name" value="MOSC"/>
    <property type="match status" value="1"/>
</dbReference>
<dbReference type="PROSITE" id="PS51340">
    <property type="entry name" value="MOSC"/>
    <property type="match status" value="1"/>
</dbReference>
<dbReference type="EMBL" id="KZ679016">
    <property type="protein sequence ID" value="PSS10944.1"/>
    <property type="molecule type" value="Genomic_DNA"/>
</dbReference>
<dbReference type="InterPro" id="IPR005302">
    <property type="entry name" value="MoCF_Sase_C"/>
</dbReference>
<evidence type="ECO:0000313" key="3">
    <source>
        <dbReference type="Proteomes" id="UP000241818"/>
    </source>
</evidence>
<evidence type="ECO:0000259" key="1">
    <source>
        <dbReference type="PROSITE" id="PS51340"/>
    </source>
</evidence>
<dbReference type="AlphaFoldDB" id="A0A2T3ATY1"/>
<sequence length="447" mass="49563">MSYSEYLYGRGQEITRSINQDLYALSSMSTPAKLGVVGAGLAILLAIKLISAAFHRPLSSKSSIPTKAQRSQAMKREFNSVEKGNESVQNLADLKRQGEPTMEIAQLWVYPIKALRGCQVPTATLTPEGFTHDRKFVLLKDLEKTPRQVQHMAVTKFPNVCLFHTSIQGNILTVTYRPPGAAQADGQELKIPLEPPNFDKSERIEVNMHSSPTIAFDMGAKYNQWFSDIFGFKVILAYWGGNPRQVLGNLPGKPSNVSSKPRTPIFRILNQVPIISRLLRPDDGVIAFNDCAPYLVITEESTADVTSRLPDGITMDMTKFRANIILRKSPAAFDEDFWGQLIFGDDTRIILTGNCGRCVSLNIDYASGTSGAGRDGQVLKLLSSDRRVDPGMKYSPIFGRYGFVSRRSEGKVLRVGEEVVVGKRNAERTRFCKSSLILLRATSDSMM</sequence>
<dbReference type="PANTHER" id="PTHR14237:SF34">
    <property type="entry name" value="MOSC DOMAIN PROTEIN (AFU_ORTHOLOGUE AFUA_2G07820)"/>
    <property type="match status" value="1"/>
</dbReference>
<reference evidence="2 3" key="1">
    <citation type="journal article" date="2018" name="New Phytol.">
        <title>Comparative genomics and transcriptomics depict ericoid mycorrhizal fungi as versatile saprotrophs and plant mutualists.</title>
        <authorList>
            <person name="Martino E."/>
            <person name="Morin E."/>
            <person name="Grelet G.A."/>
            <person name="Kuo A."/>
            <person name="Kohler A."/>
            <person name="Daghino S."/>
            <person name="Barry K.W."/>
            <person name="Cichocki N."/>
            <person name="Clum A."/>
            <person name="Dockter R.B."/>
            <person name="Hainaut M."/>
            <person name="Kuo R.C."/>
            <person name="LaButti K."/>
            <person name="Lindahl B.D."/>
            <person name="Lindquist E.A."/>
            <person name="Lipzen A."/>
            <person name="Khouja H.R."/>
            <person name="Magnuson J."/>
            <person name="Murat C."/>
            <person name="Ohm R.A."/>
            <person name="Singer S.W."/>
            <person name="Spatafora J.W."/>
            <person name="Wang M."/>
            <person name="Veneault-Fourrey C."/>
            <person name="Henrissat B."/>
            <person name="Grigoriev I.V."/>
            <person name="Martin F.M."/>
            <person name="Perotto S."/>
        </authorList>
    </citation>
    <scope>NUCLEOTIDE SEQUENCE [LARGE SCALE GENOMIC DNA]</scope>
    <source>
        <strain evidence="2 3">ATCC 22711</strain>
    </source>
</reference>
<dbReference type="STRING" id="857342.A0A2T3ATY1"/>
<dbReference type="Pfam" id="PF03476">
    <property type="entry name" value="MOSC_N"/>
    <property type="match status" value="1"/>
</dbReference>
<dbReference type="SUPFAM" id="SSF50800">
    <property type="entry name" value="PK beta-barrel domain-like"/>
    <property type="match status" value="1"/>
</dbReference>
<name>A0A2T3ATY1_AMORE</name>
<dbReference type="OrthoDB" id="17255at2759"/>
<dbReference type="GeneID" id="36571081"/>
<dbReference type="InterPro" id="IPR005303">
    <property type="entry name" value="MOCOS_middle"/>
</dbReference>
<gene>
    <name evidence="2" type="ORF">M430DRAFT_146308</name>
</gene>
<feature type="domain" description="MOSC" evidence="1">
    <location>
        <begin position="267"/>
        <end position="422"/>
    </location>
</feature>
<dbReference type="GO" id="GO:0030151">
    <property type="term" value="F:molybdenum ion binding"/>
    <property type="evidence" value="ECO:0007669"/>
    <property type="project" value="InterPro"/>
</dbReference>
<protein>
    <recommendedName>
        <fullName evidence="1">MOSC domain-containing protein</fullName>
    </recommendedName>
</protein>
<keyword evidence="3" id="KW-1185">Reference proteome</keyword>
<dbReference type="GO" id="GO:0003824">
    <property type="term" value="F:catalytic activity"/>
    <property type="evidence" value="ECO:0007669"/>
    <property type="project" value="InterPro"/>
</dbReference>
<accession>A0A2T3ATY1</accession>
<proteinExistence type="predicted"/>
<dbReference type="RefSeq" id="XP_024718123.1">
    <property type="nucleotide sequence ID" value="XM_024863000.1"/>
</dbReference>
<dbReference type="GO" id="GO:0030170">
    <property type="term" value="F:pyridoxal phosphate binding"/>
    <property type="evidence" value="ECO:0007669"/>
    <property type="project" value="InterPro"/>
</dbReference>
<dbReference type="InParanoid" id="A0A2T3ATY1"/>
<dbReference type="Proteomes" id="UP000241818">
    <property type="component" value="Unassembled WGS sequence"/>
</dbReference>
<dbReference type="PANTHER" id="PTHR14237">
    <property type="entry name" value="MOLYBDOPTERIN COFACTOR SULFURASE MOSC"/>
    <property type="match status" value="1"/>
</dbReference>
<dbReference type="InterPro" id="IPR011037">
    <property type="entry name" value="Pyrv_Knase-like_insert_dom_sf"/>
</dbReference>
<dbReference type="SUPFAM" id="SSF141673">
    <property type="entry name" value="MOSC N-terminal domain-like"/>
    <property type="match status" value="1"/>
</dbReference>